<protein>
    <recommendedName>
        <fullName evidence="8">Hydroxyproline O-arabinosyltransferase-like domain-containing protein</fullName>
    </recommendedName>
</protein>
<keyword evidence="6" id="KW-0472">Membrane</keyword>
<dbReference type="PANTHER" id="PTHR31485:SF7">
    <property type="entry name" value="PEPTIDYL SERINE ALPHA-GALACTOSYLTRANSFERASE"/>
    <property type="match status" value="1"/>
</dbReference>
<dbReference type="Pfam" id="PF23452">
    <property type="entry name" value="HPAT"/>
    <property type="match status" value="1"/>
</dbReference>
<evidence type="ECO:0000256" key="6">
    <source>
        <dbReference type="ARBA" id="ARBA00023136"/>
    </source>
</evidence>
<gene>
    <name evidence="9" type="ORF">KIW84_043946</name>
</gene>
<feature type="compositionally biased region" description="Polar residues" evidence="7">
    <location>
        <begin position="22"/>
        <end position="46"/>
    </location>
</feature>
<evidence type="ECO:0000256" key="2">
    <source>
        <dbReference type="ARBA" id="ARBA00022676"/>
    </source>
</evidence>
<dbReference type="PANTHER" id="PTHR31485">
    <property type="entry name" value="PEPTIDYL SERINE ALPHA-GALACTOSYLTRANSFERASE"/>
    <property type="match status" value="1"/>
</dbReference>
<evidence type="ECO:0000256" key="7">
    <source>
        <dbReference type="SAM" id="MobiDB-lite"/>
    </source>
</evidence>
<dbReference type="GO" id="GO:0016757">
    <property type="term" value="F:glycosyltransferase activity"/>
    <property type="evidence" value="ECO:0007669"/>
    <property type="project" value="UniProtKB-KW"/>
</dbReference>
<dbReference type="Proteomes" id="UP001058974">
    <property type="component" value="Chromosome 4"/>
</dbReference>
<feature type="domain" description="Hydroxyproline O-arabinosyltransferase-like" evidence="8">
    <location>
        <begin position="207"/>
        <end position="338"/>
    </location>
</feature>
<dbReference type="InterPro" id="IPR056508">
    <property type="entry name" value="HPAT-like"/>
</dbReference>
<reference evidence="9 10" key="1">
    <citation type="journal article" date="2022" name="Nat. Genet.">
        <title>Improved pea reference genome and pan-genome highlight genomic features and evolutionary characteristics.</title>
        <authorList>
            <person name="Yang T."/>
            <person name="Liu R."/>
            <person name="Luo Y."/>
            <person name="Hu S."/>
            <person name="Wang D."/>
            <person name="Wang C."/>
            <person name="Pandey M.K."/>
            <person name="Ge S."/>
            <person name="Xu Q."/>
            <person name="Li N."/>
            <person name="Li G."/>
            <person name="Huang Y."/>
            <person name="Saxena R.K."/>
            <person name="Ji Y."/>
            <person name="Li M."/>
            <person name="Yan X."/>
            <person name="He Y."/>
            <person name="Liu Y."/>
            <person name="Wang X."/>
            <person name="Xiang C."/>
            <person name="Varshney R.K."/>
            <person name="Ding H."/>
            <person name="Gao S."/>
            <person name="Zong X."/>
        </authorList>
    </citation>
    <scope>NUCLEOTIDE SEQUENCE [LARGE SCALE GENOMIC DNA]</scope>
    <source>
        <strain evidence="9 10">cv. Zhongwan 6</strain>
    </source>
</reference>
<keyword evidence="10" id="KW-1185">Reference proteome</keyword>
<dbReference type="AlphaFoldDB" id="A0A9D4XEZ0"/>
<keyword evidence="4" id="KW-0812">Transmembrane</keyword>
<dbReference type="InterPro" id="IPR044845">
    <property type="entry name" value="HPAT/SRGT1-like"/>
</dbReference>
<name>A0A9D4XEZ0_PEA</name>
<dbReference type="EMBL" id="JAMSHJ010000004">
    <property type="protein sequence ID" value="KAI5419968.1"/>
    <property type="molecule type" value="Genomic_DNA"/>
</dbReference>
<evidence type="ECO:0000256" key="1">
    <source>
        <dbReference type="ARBA" id="ARBA00004167"/>
    </source>
</evidence>
<keyword evidence="5" id="KW-1133">Transmembrane helix</keyword>
<proteinExistence type="predicted"/>
<evidence type="ECO:0000256" key="5">
    <source>
        <dbReference type="ARBA" id="ARBA00022989"/>
    </source>
</evidence>
<feature type="compositionally biased region" description="Basic residues" evidence="7">
    <location>
        <begin position="7"/>
        <end position="21"/>
    </location>
</feature>
<keyword evidence="2" id="KW-0328">Glycosyltransferase</keyword>
<evidence type="ECO:0000256" key="4">
    <source>
        <dbReference type="ARBA" id="ARBA00022692"/>
    </source>
</evidence>
<evidence type="ECO:0000313" key="10">
    <source>
        <dbReference type="Proteomes" id="UP001058974"/>
    </source>
</evidence>
<dbReference type="Gramene" id="Psat04G0394600-T1">
    <property type="protein sequence ID" value="KAI5419968.1"/>
    <property type="gene ID" value="KIW84_043946"/>
</dbReference>
<evidence type="ECO:0000256" key="3">
    <source>
        <dbReference type="ARBA" id="ARBA00022679"/>
    </source>
</evidence>
<feature type="region of interest" description="Disordered" evidence="7">
    <location>
        <begin position="1"/>
        <end position="48"/>
    </location>
</feature>
<dbReference type="GO" id="GO:0016020">
    <property type="term" value="C:membrane"/>
    <property type="evidence" value="ECO:0007669"/>
    <property type="project" value="UniProtKB-SubCell"/>
</dbReference>
<comment type="subcellular location">
    <subcellularLocation>
        <location evidence="1">Membrane</location>
        <topology evidence="1">Single-pass membrane protein</topology>
    </subcellularLocation>
</comment>
<organism evidence="9 10">
    <name type="scientific">Pisum sativum</name>
    <name type="common">Garden pea</name>
    <name type="synonym">Lathyrus oleraceus</name>
    <dbReference type="NCBI Taxonomy" id="3888"/>
    <lineage>
        <taxon>Eukaryota</taxon>
        <taxon>Viridiplantae</taxon>
        <taxon>Streptophyta</taxon>
        <taxon>Embryophyta</taxon>
        <taxon>Tracheophyta</taxon>
        <taxon>Spermatophyta</taxon>
        <taxon>Magnoliopsida</taxon>
        <taxon>eudicotyledons</taxon>
        <taxon>Gunneridae</taxon>
        <taxon>Pentapetalae</taxon>
        <taxon>rosids</taxon>
        <taxon>fabids</taxon>
        <taxon>Fabales</taxon>
        <taxon>Fabaceae</taxon>
        <taxon>Papilionoideae</taxon>
        <taxon>50 kb inversion clade</taxon>
        <taxon>NPAAA clade</taxon>
        <taxon>Hologalegina</taxon>
        <taxon>IRL clade</taxon>
        <taxon>Fabeae</taxon>
        <taxon>Lathyrus</taxon>
    </lineage>
</organism>
<comment type="caution">
    <text evidence="9">The sequence shown here is derived from an EMBL/GenBank/DDBJ whole genome shotgun (WGS) entry which is preliminary data.</text>
</comment>
<evidence type="ECO:0000259" key="8">
    <source>
        <dbReference type="Pfam" id="PF23452"/>
    </source>
</evidence>
<sequence length="352" mass="40055">MQNKTKPQSHCKAGPKSRANHRLQNGDASPTVTKLTEQQSLTQSNPLYPPTGSFPMIYLPKLLLHCFPNRTQLPPHRRNIQEPLCDSNFSVGQDYHVIPLADLEGVLDPQPELLDALLWEPEYDIVSDNNDSEYNVNEGITLDSSVQLINHSTNHSLLNRLVSFNTAVCFAMMDIRNFMQFYVVDLKNEQVERNVWVVEMICNLPRNVTRLLSCSGEDLMKYKGHDLVPTHSVPSMNRHPLTGDWYPAIKKPAAVIHWLNHVKIDAEYIVILDADMIMRGPITPWEFKASRSHPVSTPYDYLIGCDNELAKLHTSHPEACDKVGGVIIMHIDDLRKFTMHKPPKTEYKTKAT</sequence>
<keyword evidence="3" id="KW-0808">Transferase</keyword>
<evidence type="ECO:0000313" key="9">
    <source>
        <dbReference type="EMBL" id="KAI5419968.1"/>
    </source>
</evidence>
<accession>A0A9D4XEZ0</accession>